<comment type="caution">
    <text evidence="1">The sequence shown here is derived from an EMBL/GenBank/DDBJ whole genome shotgun (WGS) entry which is preliminary data.</text>
</comment>
<proteinExistence type="predicted"/>
<gene>
    <name evidence="1" type="ORF">LCGC14_1319990</name>
</gene>
<protein>
    <submittedName>
        <fullName evidence="1">Uncharacterized protein</fullName>
    </submittedName>
</protein>
<organism evidence="1">
    <name type="scientific">marine sediment metagenome</name>
    <dbReference type="NCBI Taxonomy" id="412755"/>
    <lineage>
        <taxon>unclassified sequences</taxon>
        <taxon>metagenomes</taxon>
        <taxon>ecological metagenomes</taxon>
    </lineage>
</organism>
<accession>A0A0F9N0K0</accession>
<dbReference type="AlphaFoldDB" id="A0A0F9N0K0"/>
<dbReference type="EMBL" id="LAZR01007869">
    <property type="protein sequence ID" value="KKM82390.1"/>
    <property type="molecule type" value="Genomic_DNA"/>
</dbReference>
<name>A0A0F9N0K0_9ZZZZ</name>
<evidence type="ECO:0000313" key="1">
    <source>
        <dbReference type="EMBL" id="KKM82390.1"/>
    </source>
</evidence>
<reference evidence="1" key="1">
    <citation type="journal article" date="2015" name="Nature">
        <title>Complex archaea that bridge the gap between prokaryotes and eukaryotes.</title>
        <authorList>
            <person name="Spang A."/>
            <person name="Saw J.H."/>
            <person name="Jorgensen S.L."/>
            <person name="Zaremba-Niedzwiedzka K."/>
            <person name="Martijn J."/>
            <person name="Lind A.E."/>
            <person name="van Eijk R."/>
            <person name="Schleper C."/>
            <person name="Guy L."/>
            <person name="Ettema T.J."/>
        </authorList>
    </citation>
    <scope>NUCLEOTIDE SEQUENCE</scope>
</reference>
<sequence>MYRDAVKEHEEKKLRERHDLADPMQYLIKHTVWCSHCRKDFDIGLSPDYLKERMKMLKRRKK</sequence>